<dbReference type="SMART" id="SM00105">
    <property type="entry name" value="ArfGap"/>
    <property type="match status" value="1"/>
</dbReference>
<dbReference type="InterPro" id="IPR009060">
    <property type="entry name" value="UBA-like_sf"/>
</dbReference>
<dbReference type="Gene3D" id="1.10.220.150">
    <property type="entry name" value="Arf GTPase activating protein"/>
    <property type="match status" value="1"/>
</dbReference>
<dbReference type="FunFam" id="1.10.8.10:FF:000081">
    <property type="entry name" value="GTPase activating protein for Arf"/>
    <property type="match status" value="1"/>
</dbReference>
<dbReference type="Pfam" id="PF01412">
    <property type="entry name" value="ArfGap"/>
    <property type="match status" value="1"/>
</dbReference>
<dbReference type="GO" id="GO:0005737">
    <property type="term" value="C:cytoplasm"/>
    <property type="evidence" value="ECO:0007669"/>
    <property type="project" value="TreeGrafter"/>
</dbReference>
<organism evidence="4 5">
    <name type="scientific">Aspergillus avenaceus</name>
    <dbReference type="NCBI Taxonomy" id="36643"/>
    <lineage>
        <taxon>Eukaryota</taxon>
        <taxon>Fungi</taxon>
        <taxon>Dikarya</taxon>
        <taxon>Ascomycota</taxon>
        <taxon>Pezizomycotina</taxon>
        <taxon>Eurotiomycetes</taxon>
        <taxon>Eurotiomycetidae</taxon>
        <taxon>Eurotiales</taxon>
        <taxon>Aspergillaceae</taxon>
        <taxon>Aspergillus</taxon>
        <taxon>Aspergillus subgen. Circumdati</taxon>
    </lineage>
</organism>
<feature type="compositionally biased region" description="Polar residues" evidence="2">
    <location>
        <begin position="254"/>
        <end position="282"/>
    </location>
</feature>
<feature type="compositionally biased region" description="Low complexity" evidence="2">
    <location>
        <begin position="599"/>
        <end position="615"/>
    </location>
</feature>
<dbReference type="PROSITE" id="PS50115">
    <property type="entry name" value="ARFGAP"/>
    <property type="match status" value="1"/>
</dbReference>
<protein>
    <recommendedName>
        <fullName evidence="3">Arf-GAP domain-containing protein</fullName>
    </recommendedName>
</protein>
<feature type="region of interest" description="Disordered" evidence="2">
    <location>
        <begin position="122"/>
        <end position="203"/>
    </location>
</feature>
<dbReference type="PANTHER" id="PTHR45705:SF7">
    <property type="entry name" value="ACTIVATING PROTEIN FOR ARF, PUTATIVE (AFU_ORTHOLOGUE AFUA_4G09120)-RELATED"/>
    <property type="match status" value="1"/>
</dbReference>
<keyword evidence="1" id="KW-0863">Zinc-finger</keyword>
<keyword evidence="1" id="KW-0862">Zinc</keyword>
<evidence type="ECO:0000259" key="3">
    <source>
        <dbReference type="PROSITE" id="PS50115"/>
    </source>
</evidence>
<feature type="compositionally biased region" description="Polar residues" evidence="2">
    <location>
        <begin position="617"/>
        <end position="647"/>
    </location>
</feature>
<feature type="compositionally biased region" description="Polar residues" evidence="2">
    <location>
        <begin position="573"/>
        <end position="591"/>
    </location>
</feature>
<proteinExistence type="predicted"/>
<feature type="compositionally biased region" description="Low complexity" evidence="2">
    <location>
        <begin position="447"/>
        <end position="475"/>
    </location>
</feature>
<dbReference type="OrthoDB" id="10266696at2759"/>
<dbReference type="PRINTS" id="PR00405">
    <property type="entry name" value="REVINTRACTNG"/>
</dbReference>
<dbReference type="EMBL" id="ML742129">
    <property type="protein sequence ID" value="KAE8149254.1"/>
    <property type="molecule type" value="Genomic_DNA"/>
</dbReference>
<feature type="compositionally biased region" description="Low complexity" evidence="2">
    <location>
        <begin position="563"/>
        <end position="572"/>
    </location>
</feature>
<feature type="compositionally biased region" description="Polar residues" evidence="2">
    <location>
        <begin position="432"/>
        <end position="446"/>
    </location>
</feature>
<gene>
    <name evidence="4" type="ORF">BDV25DRAFT_156658</name>
</gene>
<feature type="compositionally biased region" description="Low complexity" evidence="2">
    <location>
        <begin position="160"/>
        <end position="181"/>
    </location>
</feature>
<dbReference type="GO" id="GO:0005096">
    <property type="term" value="F:GTPase activator activity"/>
    <property type="evidence" value="ECO:0007669"/>
    <property type="project" value="InterPro"/>
</dbReference>
<feature type="compositionally biased region" description="Polar residues" evidence="2">
    <location>
        <begin position="358"/>
        <end position="370"/>
    </location>
</feature>
<evidence type="ECO:0000256" key="1">
    <source>
        <dbReference type="PROSITE-ProRule" id="PRU00288"/>
    </source>
</evidence>
<dbReference type="Gene3D" id="1.10.8.10">
    <property type="entry name" value="DNA helicase RuvA subunit, C-terminal domain"/>
    <property type="match status" value="1"/>
</dbReference>
<evidence type="ECO:0000313" key="5">
    <source>
        <dbReference type="Proteomes" id="UP000325780"/>
    </source>
</evidence>
<dbReference type="FunFam" id="1.10.220.150:FF:000026">
    <property type="entry name" value="GTPase activating protein for Arf, putative"/>
    <property type="match status" value="1"/>
</dbReference>
<dbReference type="SUPFAM" id="SSF57863">
    <property type="entry name" value="ArfGap/RecO-like zinc finger"/>
    <property type="match status" value="1"/>
</dbReference>
<feature type="region of interest" description="Disordered" evidence="2">
    <location>
        <begin position="89"/>
        <end position="108"/>
    </location>
</feature>
<feature type="domain" description="Arf-GAP" evidence="3">
    <location>
        <begin position="15"/>
        <end position="141"/>
    </location>
</feature>
<dbReference type="InterPro" id="IPR051718">
    <property type="entry name" value="ARF_GTPase-activating"/>
</dbReference>
<dbReference type="SUPFAM" id="SSF46934">
    <property type="entry name" value="UBA-like"/>
    <property type="match status" value="1"/>
</dbReference>
<reference evidence="4 5" key="1">
    <citation type="submission" date="2019-04" db="EMBL/GenBank/DDBJ databases">
        <title>Friends and foes A comparative genomics study of 23 Aspergillus species from section Flavi.</title>
        <authorList>
            <consortium name="DOE Joint Genome Institute"/>
            <person name="Kjaerbolling I."/>
            <person name="Vesth T."/>
            <person name="Frisvad J.C."/>
            <person name="Nybo J.L."/>
            <person name="Theobald S."/>
            <person name="Kildgaard S."/>
            <person name="Isbrandt T."/>
            <person name="Kuo A."/>
            <person name="Sato A."/>
            <person name="Lyhne E.K."/>
            <person name="Kogle M.E."/>
            <person name="Wiebenga A."/>
            <person name="Kun R.S."/>
            <person name="Lubbers R.J."/>
            <person name="Makela M.R."/>
            <person name="Barry K."/>
            <person name="Chovatia M."/>
            <person name="Clum A."/>
            <person name="Daum C."/>
            <person name="Haridas S."/>
            <person name="He G."/>
            <person name="LaButti K."/>
            <person name="Lipzen A."/>
            <person name="Mondo S."/>
            <person name="Riley R."/>
            <person name="Salamov A."/>
            <person name="Simmons B.A."/>
            <person name="Magnuson J.K."/>
            <person name="Henrissat B."/>
            <person name="Mortensen U.H."/>
            <person name="Larsen T.O."/>
            <person name="Devries R.P."/>
            <person name="Grigoriev I.V."/>
            <person name="Machida M."/>
            <person name="Baker S.E."/>
            <person name="Andersen M.R."/>
        </authorList>
    </citation>
    <scope>NUCLEOTIDE SEQUENCE [LARGE SCALE GENOMIC DNA]</scope>
    <source>
        <strain evidence="4 5">IBT 18842</strain>
    </source>
</reference>
<evidence type="ECO:0000313" key="4">
    <source>
        <dbReference type="EMBL" id="KAE8149254.1"/>
    </source>
</evidence>
<name>A0A5N6TSI0_ASPAV</name>
<keyword evidence="5" id="KW-1185">Reference proteome</keyword>
<dbReference type="Proteomes" id="UP000325780">
    <property type="component" value="Unassembled WGS sequence"/>
</dbReference>
<feature type="compositionally biased region" description="Polar residues" evidence="2">
    <location>
        <begin position="491"/>
        <end position="502"/>
    </location>
</feature>
<feature type="region of interest" description="Disordered" evidence="2">
    <location>
        <begin position="357"/>
        <end position="647"/>
    </location>
</feature>
<dbReference type="PANTHER" id="PTHR45705">
    <property type="entry name" value="FI20236P1"/>
    <property type="match status" value="1"/>
</dbReference>
<dbReference type="InterPro" id="IPR038508">
    <property type="entry name" value="ArfGAP_dom_sf"/>
</dbReference>
<evidence type="ECO:0000256" key="2">
    <source>
        <dbReference type="SAM" id="MobiDB-lite"/>
    </source>
</evidence>
<dbReference type="CDD" id="cd08204">
    <property type="entry name" value="ArfGap"/>
    <property type="match status" value="1"/>
</dbReference>
<dbReference type="InterPro" id="IPR001164">
    <property type="entry name" value="ArfGAP_dom"/>
</dbReference>
<feature type="compositionally biased region" description="Polar residues" evidence="2">
    <location>
        <begin position="182"/>
        <end position="203"/>
    </location>
</feature>
<accession>A0A5N6TSI0</accession>
<feature type="region of interest" description="Disordered" evidence="2">
    <location>
        <begin position="250"/>
        <end position="308"/>
    </location>
</feature>
<sequence length="671" mass="72436">MVAGISKRQQFRNERALQDLVRSVPGNDRCADCQAMNPGWASWNLGIFLCMRCAALHRKMGTHISKVKSLSMDSWTTDQVDNMKSHGNNIMNKIFNPRNVKTPVPTDVDESDACMERFIRQKYQHRSLDDGKPKPPSRQDTGNDKSPEGSPPPLPPKPSRPLGLGLRSASSTTSLHRLSTRQASSEGYGSPSVTISAGTGANVGNMSSASFDSKMATLRSMGFTNEYRNSAVLRGLDGNLDKSIETLVRLGEGSNPTSRGRTPVQASTAGSSTTQQPSTNPFDQLDAKPSAQPTGNSYYPFDVPTVQQPPAQSFEASFQNLQVSQPLFPHSTGGYPRQQAPFTQSMYQQPITPPVAPNVSQGAFVQSPQPVDNGHNPFFQPSTFAAPAPNQGPGLGQTNPFFTPPPQPNPMQAQSQAPAGYPHPPRHANTMPALSSTSPFGHTSPFQQQQPQQQQQQQQQLPAPQLQLQPSPQIQGSHNPFQPMTAPPTPQSAGYQAQSQLGLQPPAQHLAPQTTGRMDKSSILSLYGLSPPPSATSEQAQFPSPAGAYPTPGSTSPFPPTPQSQQFPNQQPVDSQAAGTRNPFLSAQQAAAPNAFGYPPQQQQQPHLQLQQPQPQYTPTFNMPMNPTQAPATNNFPRSHGHMSQQSVDINAFQTGRHSPDAFASLSARYG</sequence>
<keyword evidence="1" id="KW-0479">Metal-binding</keyword>
<feature type="compositionally biased region" description="Pro residues" evidence="2">
    <location>
        <begin position="149"/>
        <end position="159"/>
    </location>
</feature>
<dbReference type="AlphaFoldDB" id="A0A5N6TSI0"/>
<dbReference type="InterPro" id="IPR037278">
    <property type="entry name" value="ARFGAP/RecO"/>
</dbReference>
<dbReference type="GO" id="GO:0008270">
    <property type="term" value="F:zinc ion binding"/>
    <property type="evidence" value="ECO:0007669"/>
    <property type="project" value="UniProtKB-KW"/>
</dbReference>